<comment type="subcellular location">
    <subcellularLocation>
        <location evidence="1">Membrane</location>
        <topology evidence="1">Multi-pass membrane protein</topology>
    </subcellularLocation>
</comment>
<dbReference type="Pfam" id="PF00149">
    <property type="entry name" value="Metallophos"/>
    <property type="match status" value="1"/>
</dbReference>
<evidence type="ECO:0000256" key="4">
    <source>
        <dbReference type="ARBA" id="ARBA00023136"/>
    </source>
</evidence>
<evidence type="ECO:0000259" key="6">
    <source>
        <dbReference type="Pfam" id="PF00149"/>
    </source>
</evidence>
<dbReference type="GO" id="GO:0006506">
    <property type="term" value="P:GPI anchor biosynthetic process"/>
    <property type="evidence" value="ECO:0007669"/>
    <property type="project" value="InterPro"/>
</dbReference>
<evidence type="ECO:0000256" key="2">
    <source>
        <dbReference type="ARBA" id="ARBA00022692"/>
    </source>
</evidence>
<evidence type="ECO:0000313" key="8">
    <source>
        <dbReference type="Proteomes" id="UP000292447"/>
    </source>
</evidence>
<protein>
    <submittedName>
        <fullName evidence="7">Calcineurin-like phosphoesterase</fullName>
    </submittedName>
</protein>
<name>A0A4P6XJ02_9ASCO</name>
<dbReference type="GO" id="GO:0016020">
    <property type="term" value="C:membrane"/>
    <property type="evidence" value="ECO:0007669"/>
    <property type="project" value="UniProtKB-SubCell"/>
</dbReference>
<dbReference type="AlphaFoldDB" id="A0A4P6XJ02"/>
<dbReference type="SUPFAM" id="SSF56300">
    <property type="entry name" value="Metallo-dependent phosphatases"/>
    <property type="match status" value="1"/>
</dbReference>
<dbReference type="InterPro" id="IPR029052">
    <property type="entry name" value="Metallo-depent_PP-like"/>
</dbReference>
<dbReference type="Gene3D" id="3.60.21.10">
    <property type="match status" value="1"/>
</dbReference>
<dbReference type="PANTHER" id="PTHR13315:SF4">
    <property type="entry name" value="METALLOPHOSPHOESTERASE, ISOFORM E"/>
    <property type="match status" value="1"/>
</dbReference>
<feature type="transmembrane region" description="Helical" evidence="5">
    <location>
        <begin position="441"/>
        <end position="462"/>
    </location>
</feature>
<evidence type="ECO:0000256" key="1">
    <source>
        <dbReference type="ARBA" id="ARBA00004141"/>
    </source>
</evidence>
<evidence type="ECO:0000313" key="7">
    <source>
        <dbReference type="EMBL" id="QBM87237.1"/>
    </source>
</evidence>
<keyword evidence="8" id="KW-1185">Reference proteome</keyword>
<sequence length="463" mass="53437">MPLLPRFRNMAGIMTLLAALWLALFVYYEHVRPVHIAGRCTWAKIDKNKQTNVLLVADPQLIDNHTYPGRNELLLGLSKHTVDTYLKQNYRALVNHLEPDYIVFLGDYLDNGRLTQDAYYEREFRRFERIFNRWPSYKRGTNWFTNVAGNHDIGFGNGVKLPLRERFISHFGPANALVEINGVDFILLDTVSYSSEVADINEEPRRFLGLVPEKKLPRVLLSHVPFYRDTTKLTCGPLRESSNFWQNAGYQYQLALLPEVLAELLNKLQPDLIFSGDDHDYCDVQHPDSAREITVKSISMAMGIYRPAVQLLSFTSADDTLNYKTDICYLPRPYVNVFMYVALAMFSGLALLFYSIKLRRYVYTVLPSEHVTAILLEHGQAPMSKRMSKFLEGEDSSPASIVPLSNYTHTSISQWGKWKKQLRTWRAEALLILKRWNMITFLKLCWLLGLVAIAFYLITISFI</sequence>
<dbReference type="Proteomes" id="UP000292447">
    <property type="component" value="Chromosome II"/>
</dbReference>
<gene>
    <name evidence="7" type="primary">MPUL0B04370</name>
    <name evidence="7" type="ORF">METSCH_B04370</name>
</gene>
<keyword evidence="2 5" id="KW-0812">Transmembrane</keyword>
<keyword evidence="4 5" id="KW-0472">Membrane</keyword>
<dbReference type="STRING" id="2163413.A0A4P6XJ02"/>
<keyword evidence="3 5" id="KW-1133">Transmembrane helix</keyword>
<feature type="domain" description="Calcineurin-like phosphoesterase" evidence="6">
    <location>
        <begin position="88"/>
        <end position="281"/>
    </location>
</feature>
<evidence type="ECO:0000256" key="3">
    <source>
        <dbReference type="ARBA" id="ARBA00022989"/>
    </source>
</evidence>
<feature type="transmembrane region" description="Helical" evidence="5">
    <location>
        <begin position="337"/>
        <end position="356"/>
    </location>
</feature>
<dbReference type="InterPro" id="IPR033308">
    <property type="entry name" value="PGAP5/Cdc1/Ted1"/>
</dbReference>
<reference evidence="8" key="1">
    <citation type="submission" date="2019-03" db="EMBL/GenBank/DDBJ databases">
        <title>Snf2 controls pulcherriminic acid biosynthesis and connects pigmentation and antifungal activity of the yeast Metschnikowia pulcherrima.</title>
        <authorList>
            <person name="Gore-Lloyd D."/>
            <person name="Sumann I."/>
            <person name="Brachmann A.O."/>
            <person name="Schneeberger K."/>
            <person name="Ortiz-Merino R.A."/>
            <person name="Moreno-Beltran M."/>
            <person name="Schlaefli M."/>
            <person name="Kirner P."/>
            <person name="Santos Kron A."/>
            <person name="Wolfe K.H."/>
            <person name="Piel J."/>
            <person name="Ahrens C.H."/>
            <person name="Henk D."/>
            <person name="Freimoser F.M."/>
        </authorList>
    </citation>
    <scope>NUCLEOTIDE SEQUENCE [LARGE SCALE GENOMIC DNA]</scope>
    <source>
        <strain evidence="8">APC 1.2</strain>
    </source>
</reference>
<dbReference type="PANTHER" id="PTHR13315">
    <property type="entry name" value="METALLO PHOSPHOESTERASE RELATED"/>
    <property type="match status" value="1"/>
</dbReference>
<evidence type="ECO:0000256" key="5">
    <source>
        <dbReference type="SAM" id="Phobius"/>
    </source>
</evidence>
<dbReference type="GO" id="GO:0016787">
    <property type="term" value="F:hydrolase activity"/>
    <property type="evidence" value="ECO:0007669"/>
    <property type="project" value="InterPro"/>
</dbReference>
<accession>A0A4P6XJ02</accession>
<proteinExistence type="predicted"/>
<dbReference type="InterPro" id="IPR004843">
    <property type="entry name" value="Calcineurin-like_PHP"/>
</dbReference>
<organism evidence="7 8">
    <name type="scientific">Metschnikowia aff. pulcherrima</name>
    <dbReference type="NCBI Taxonomy" id="2163413"/>
    <lineage>
        <taxon>Eukaryota</taxon>
        <taxon>Fungi</taxon>
        <taxon>Dikarya</taxon>
        <taxon>Ascomycota</taxon>
        <taxon>Saccharomycotina</taxon>
        <taxon>Pichiomycetes</taxon>
        <taxon>Metschnikowiaceae</taxon>
        <taxon>Metschnikowia</taxon>
    </lineage>
</organism>
<dbReference type="EMBL" id="CP034457">
    <property type="protein sequence ID" value="QBM87237.1"/>
    <property type="molecule type" value="Genomic_DNA"/>
</dbReference>
<dbReference type="GO" id="GO:0005783">
    <property type="term" value="C:endoplasmic reticulum"/>
    <property type="evidence" value="ECO:0007669"/>
    <property type="project" value="TreeGrafter"/>
</dbReference>